<dbReference type="Gene3D" id="1.20.5.4130">
    <property type="match status" value="1"/>
</dbReference>
<keyword evidence="2" id="KW-0433">Leucine-rich repeat</keyword>
<organism evidence="7 8">
    <name type="scientific">Dichanthelium oligosanthes</name>
    <dbReference type="NCBI Taxonomy" id="888268"/>
    <lineage>
        <taxon>Eukaryota</taxon>
        <taxon>Viridiplantae</taxon>
        <taxon>Streptophyta</taxon>
        <taxon>Embryophyta</taxon>
        <taxon>Tracheophyta</taxon>
        <taxon>Spermatophyta</taxon>
        <taxon>Magnoliopsida</taxon>
        <taxon>Liliopsida</taxon>
        <taxon>Poales</taxon>
        <taxon>Poaceae</taxon>
        <taxon>PACMAD clade</taxon>
        <taxon>Panicoideae</taxon>
        <taxon>Panicodae</taxon>
        <taxon>Paniceae</taxon>
        <taxon>Dichantheliinae</taxon>
        <taxon>Dichanthelium</taxon>
    </lineage>
</organism>
<feature type="non-terminal residue" evidence="7">
    <location>
        <position position="54"/>
    </location>
</feature>
<keyword evidence="8" id="KW-1185">Reference proteome</keyword>
<dbReference type="AlphaFoldDB" id="A0A1E5W246"/>
<dbReference type="InterPro" id="IPR041118">
    <property type="entry name" value="Rx_N"/>
</dbReference>
<evidence type="ECO:0000256" key="3">
    <source>
        <dbReference type="ARBA" id="ARBA00022737"/>
    </source>
</evidence>
<keyword evidence="3" id="KW-0677">Repeat</keyword>
<gene>
    <name evidence="7" type="ORF">BAE44_0007539</name>
</gene>
<sequence>QAKLPAILHIIDDAEEKGAHQPGVRAWLKALRKVSYEANNVFDEFKYEALARQA</sequence>
<feature type="domain" description="Disease resistance N-terminal" evidence="6">
    <location>
        <begin position="2"/>
        <end position="53"/>
    </location>
</feature>
<dbReference type="GO" id="GO:0000166">
    <property type="term" value="F:nucleotide binding"/>
    <property type="evidence" value="ECO:0007669"/>
    <property type="project" value="UniProtKB-KW"/>
</dbReference>
<evidence type="ECO:0000256" key="1">
    <source>
        <dbReference type="ARBA" id="ARBA00008894"/>
    </source>
</evidence>
<accession>A0A1E5W246</accession>
<protein>
    <recommendedName>
        <fullName evidence="6">Disease resistance N-terminal domain-containing protein</fullName>
    </recommendedName>
</protein>
<dbReference type="OrthoDB" id="687247at2759"/>
<evidence type="ECO:0000256" key="2">
    <source>
        <dbReference type="ARBA" id="ARBA00022614"/>
    </source>
</evidence>
<comment type="similarity">
    <text evidence="1">Belongs to the disease resistance NB-LRR family.</text>
</comment>
<name>A0A1E5W246_9POAL</name>
<keyword evidence="4" id="KW-0547">Nucleotide-binding</keyword>
<reference evidence="7 8" key="1">
    <citation type="submission" date="2016-09" db="EMBL/GenBank/DDBJ databases">
        <title>The draft genome of Dichanthelium oligosanthes: A C3 panicoid grass species.</title>
        <authorList>
            <person name="Studer A.J."/>
            <person name="Schnable J.C."/>
            <person name="Brutnell T.P."/>
        </authorList>
    </citation>
    <scope>NUCLEOTIDE SEQUENCE [LARGE SCALE GENOMIC DNA]</scope>
    <source>
        <strain evidence="8">cv. Kellogg 1175</strain>
        <tissue evidence="7">Leaf</tissue>
    </source>
</reference>
<evidence type="ECO:0000256" key="4">
    <source>
        <dbReference type="ARBA" id="ARBA00022741"/>
    </source>
</evidence>
<evidence type="ECO:0000313" key="8">
    <source>
        <dbReference type="Proteomes" id="UP000095767"/>
    </source>
</evidence>
<proteinExistence type="inferred from homology"/>
<dbReference type="GO" id="GO:0006952">
    <property type="term" value="P:defense response"/>
    <property type="evidence" value="ECO:0007669"/>
    <property type="project" value="UniProtKB-KW"/>
</dbReference>
<dbReference type="EMBL" id="LWDX02023412">
    <property type="protein sequence ID" value="OEL31442.1"/>
    <property type="molecule type" value="Genomic_DNA"/>
</dbReference>
<dbReference type="Proteomes" id="UP000095767">
    <property type="component" value="Unassembled WGS sequence"/>
</dbReference>
<feature type="non-terminal residue" evidence="7">
    <location>
        <position position="1"/>
    </location>
</feature>
<evidence type="ECO:0000313" key="7">
    <source>
        <dbReference type="EMBL" id="OEL31442.1"/>
    </source>
</evidence>
<evidence type="ECO:0000256" key="5">
    <source>
        <dbReference type="ARBA" id="ARBA00022821"/>
    </source>
</evidence>
<comment type="caution">
    <text evidence="7">The sequence shown here is derived from an EMBL/GenBank/DDBJ whole genome shotgun (WGS) entry which is preliminary data.</text>
</comment>
<evidence type="ECO:0000259" key="6">
    <source>
        <dbReference type="Pfam" id="PF18052"/>
    </source>
</evidence>
<dbReference type="Pfam" id="PF18052">
    <property type="entry name" value="Rx_N"/>
    <property type="match status" value="1"/>
</dbReference>
<keyword evidence="5" id="KW-0611">Plant defense</keyword>